<accession>A0A6H3NU11</accession>
<reference evidence="1" key="1">
    <citation type="journal article" date="2019" name="PLoS Negl. Trop. Dis.">
        <title>Revisiting the worldwide diversity of Leptospira species in the environment.</title>
        <authorList>
            <person name="Vincent A.T."/>
            <person name="Schiettekatte O."/>
            <person name="Bourhy P."/>
            <person name="Veyrier F.J."/>
            <person name="Picardeau M."/>
        </authorList>
    </citation>
    <scope>NUCLEOTIDE SEQUENCE [LARGE SCALE GENOMIC DNA]</scope>
    <source>
        <strain evidence="1">201601109</strain>
    </source>
</reference>
<name>A0A6H3NU11_9LEPT</name>
<protein>
    <submittedName>
        <fullName evidence="1">Uncharacterized protein</fullName>
    </submittedName>
</protein>
<comment type="caution">
    <text evidence="1">The sequence shown here is derived from an EMBL/GenBank/DDBJ whole genome shotgun (WGS) entry which is preliminary data.</text>
</comment>
<gene>
    <name evidence="1" type="ORF">EHR08_11345</name>
</gene>
<evidence type="ECO:0000313" key="1">
    <source>
        <dbReference type="EMBL" id="TGN13451.1"/>
    </source>
</evidence>
<dbReference type="Proteomes" id="UP000297649">
    <property type="component" value="Unassembled WGS sequence"/>
</dbReference>
<proteinExistence type="predicted"/>
<organism evidence="1 2">
    <name type="scientific">Leptospira bandrabouensis</name>
    <dbReference type="NCBI Taxonomy" id="2484903"/>
    <lineage>
        <taxon>Bacteria</taxon>
        <taxon>Pseudomonadati</taxon>
        <taxon>Spirochaetota</taxon>
        <taxon>Spirochaetia</taxon>
        <taxon>Leptospirales</taxon>
        <taxon>Leptospiraceae</taxon>
        <taxon>Leptospira</taxon>
    </lineage>
</organism>
<sequence length="502" mass="55420">MKVNAIKPDFQVFLFGFVPNIVSRLSRRLSPGEIAAMRSPIEIPGEFIDSLTYVDSVDNGSFTLTLAKGATGNIITTYAGKVRIREVLRTGELIVVTESQKTKFVGRIKTANHVSNVSGEQSYVISGGGMEDCIQSQTLFIDFDNSGPNIAGQPAESVSNLPIPKIQAALNIISEVISESKTPSGIIESLADAAIRTLLSNGNYGGEIFWDLVDYKFDKLSYTIGFIHTVQWINNQSFGNSLSIWSLMASIAKSPLYELFFHYDQDCALYAGETTPPIEKKSNGFGLLGSYDYTPDLPLAKLVFRKTPFDKLEDDFFLPNFGISSEIPESQFNSFDLTESQEDIFSGVHVNLGIQDTITGLALNPVTYNPSLLAKFGQRVMQITMDGVGMPPELQAPGSQTGNIASLLKIQEKLYETFGTGERIFTGSFSGFYFRGLCKGQIMRLTDDDGFSDSLHKEIKQYHPNFYVTGVRVTWRPGSGIATQETMVKWGKRIENAAWEMD</sequence>
<keyword evidence="2" id="KW-1185">Reference proteome</keyword>
<dbReference type="AlphaFoldDB" id="A0A6H3NU11"/>
<evidence type="ECO:0000313" key="2">
    <source>
        <dbReference type="Proteomes" id="UP000297649"/>
    </source>
</evidence>
<dbReference type="RefSeq" id="WP_135781404.1">
    <property type="nucleotide sequence ID" value="NZ_RQHU01000014.1"/>
</dbReference>
<dbReference type="EMBL" id="RQHU01000014">
    <property type="protein sequence ID" value="TGN13451.1"/>
    <property type="molecule type" value="Genomic_DNA"/>
</dbReference>